<evidence type="ECO:0000313" key="2">
    <source>
        <dbReference type="Proteomes" id="UP000606991"/>
    </source>
</evidence>
<dbReference type="Proteomes" id="UP000606991">
    <property type="component" value="Unassembled WGS sequence"/>
</dbReference>
<protein>
    <submittedName>
        <fullName evidence="1">DUF4012 domain-containing protein</fullName>
    </submittedName>
</protein>
<organism evidence="1 2">
    <name type="scientific">Candidatus Aeolococcus gillhamiae</name>
    <dbReference type="NCBI Taxonomy" id="3127015"/>
    <lineage>
        <taxon>Bacteria</taxon>
        <taxon>Bacillati</taxon>
        <taxon>Candidatus Dormiibacterota</taxon>
        <taxon>Candidatus Dormibacteria</taxon>
        <taxon>Candidatus Aeolococcales</taxon>
        <taxon>Candidatus Aeolococcaceae</taxon>
        <taxon>Candidatus Aeolococcus</taxon>
    </lineage>
</organism>
<proteinExistence type="predicted"/>
<dbReference type="EMBL" id="JAEKNS010000156">
    <property type="protein sequence ID" value="MBJ7596304.1"/>
    <property type="molecule type" value="Genomic_DNA"/>
</dbReference>
<accession>A0A934JY79</accession>
<gene>
    <name evidence="1" type="ORF">JF886_15860</name>
</gene>
<evidence type="ECO:0000313" key="1">
    <source>
        <dbReference type="EMBL" id="MBJ7596304.1"/>
    </source>
</evidence>
<dbReference type="InterPro" id="IPR025101">
    <property type="entry name" value="DUF4012"/>
</dbReference>
<sequence length="602" mass="63954">MGLIALATVIDVAARYVPAVQAVQHGRDEVTQAEALLTGDLAHLNQARLDQARGLFVDAQQDFGPQSAVLASGWIGGVIGHLPFLDKQIQAARLIRIAGQDGAVAATDVVDLLKQLAPNAPSAQPLSQRLALLAQDRKADLIALSTKLADLQADVAALPDGMLLGPLDSARNTLRTQGAKVLAAAPPAIGLLQALPAAIGRGQHTYLILLENPGEMRPGGGYIGAVGQVTFSGGALTSETFRDSTFSDPLVRNIQSPRPFDVYLQHGAPWNMADADWSPDFPTAVADVERFYVAATGVHPDGVIAVDPVALGGILAITGPIRVPSYPQVITSANALTELNYITNHARPGDPGKVFLPPFGQAVVDRLLHATVGQAPGIASSLQRSAKQKHVEVYFTDRHVEDLVRGAGFDGGVRTPLGDALEVLDANLSGTKADLYVSRSLDLQVMVGDDGQAHDRLAISYRNPVPSTPAARALETTSGGDYRDYLQVLVPETAQFDTLMVSVNGGKAREVAPEAITYVFQRQDIAYWLIVPKGGSATVTMTYEGPFADISRSPTAYALNWERQNGALTWSISLSVAMPRSITRRWNTDLSVDRAWSLTGGS</sequence>
<reference evidence="1 2" key="1">
    <citation type="submission" date="2020-10" db="EMBL/GenBank/DDBJ databases">
        <title>Ca. Dormibacterota MAGs.</title>
        <authorList>
            <person name="Montgomery K."/>
        </authorList>
    </citation>
    <scope>NUCLEOTIDE SEQUENCE [LARGE SCALE GENOMIC DNA]</scope>
    <source>
        <strain evidence="1">SC8812_S17_18</strain>
    </source>
</reference>
<name>A0A934JY79_9BACT</name>
<dbReference type="AlphaFoldDB" id="A0A934JY79"/>
<comment type="caution">
    <text evidence="1">The sequence shown here is derived from an EMBL/GenBank/DDBJ whole genome shotgun (WGS) entry which is preliminary data.</text>
</comment>
<dbReference type="RefSeq" id="WP_337314234.1">
    <property type="nucleotide sequence ID" value="NZ_JAEKNS010000156.1"/>
</dbReference>
<dbReference type="Pfam" id="PF13196">
    <property type="entry name" value="DUF4012"/>
    <property type="match status" value="1"/>
</dbReference>